<evidence type="ECO:0000259" key="7">
    <source>
        <dbReference type="PROSITE" id="PS51383"/>
    </source>
</evidence>
<feature type="domain" description="YjeF C-terminal" evidence="7">
    <location>
        <begin position="41"/>
        <end position="308"/>
    </location>
</feature>
<feature type="binding site" evidence="6">
    <location>
        <position position="76"/>
    </location>
    <ligand>
        <name>(6S)-NADPHX</name>
        <dbReference type="ChEBI" id="CHEBI:64076"/>
    </ligand>
</feature>
<dbReference type="NCBIfam" id="TIGR00196">
    <property type="entry name" value="yjeF_cterm"/>
    <property type="match status" value="1"/>
</dbReference>
<protein>
    <recommendedName>
        <fullName evidence="6">ADP-dependent (S)-NAD(P)H-hydrate dehydratase</fullName>
        <ecNumber evidence="6">4.2.1.136</ecNumber>
    </recommendedName>
    <alternativeName>
        <fullName evidence="6">ADP-dependent NAD(P)HX dehydratase</fullName>
    </alternativeName>
</protein>
<feature type="binding site" evidence="6">
    <location>
        <begin position="221"/>
        <end position="225"/>
    </location>
    <ligand>
        <name>AMP</name>
        <dbReference type="ChEBI" id="CHEBI:456215"/>
    </ligand>
</feature>
<dbReference type="AlphaFoldDB" id="A0A1H0H515"/>
<dbReference type="HAMAP" id="MF_01965">
    <property type="entry name" value="NADHX_dehydratase"/>
    <property type="match status" value="1"/>
</dbReference>
<comment type="catalytic activity">
    <reaction evidence="6">
        <text>(6S)-NADPHX + ADP = AMP + phosphate + NADPH + H(+)</text>
        <dbReference type="Rhea" id="RHEA:32235"/>
        <dbReference type="ChEBI" id="CHEBI:15378"/>
        <dbReference type="ChEBI" id="CHEBI:43474"/>
        <dbReference type="ChEBI" id="CHEBI:57783"/>
        <dbReference type="ChEBI" id="CHEBI:64076"/>
        <dbReference type="ChEBI" id="CHEBI:456215"/>
        <dbReference type="ChEBI" id="CHEBI:456216"/>
        <dbReference type="EC" id="4.2.1.136"/>
    </reaction>
</comment>
<dbReference type="GO" id="GO:0110051">
    <property type="term" value="P:metabolite repair"/>
    <property type="evidence" value="ECO:0007669"/>
    <property type="project" value="TreeGrafter"/>
</dbReference>
<dbReference type="EC" id="4.2.1.136" evidence="6"/>
<comment type="subunit">
    <text evidence="6">Homotetramer.</text>
</comment>
<organism evidence="8 9">
    <name type="scientific">Pedobacter steynii</name>
    <dbReference type="NCBI Taxonomy" id="430522"/>
    <lineage>
        <taxon>Bacteria</taxon>
        <taxon>Pseudomonadati</taxon>
        <taxon>Bacteroidota</taxon>
        <taxon>Sphingobacteriia</taxon>
        <taxon>Sphingobacteriales</taxon>
        <taxon>Sphingobacteriaceae</taxon>
        <taxon>Pedobacter</taxon>
    </lineage>
</organism>
<evidence type="ECO:0000256" key="5">
    <source>
        <dbReference type="ARBA" id="ARBA00023239"/>
    </source>
</evidence>
<dbReference type="OrthoDB" id="9806925at2"/>
<evidence type="ECO:0000313" key="9">
    <source>
        <dbReference type="Proteomes" id="UP000183200"/>
    </source>
</evidence>
<gene>
    <name evidence="6" type="primary">nnrD</name>
    <name evidence="8" type="ORF">SAMN05421820_11230</name>
</gene>
<dbReference type="PROSITE" id="PS51383">
    <property type="entry name" value="YJEF_C_3"/>
    <property type="match status" value="1"/>
</dbReference>
<dbReference type="InterPro" id="IPR000631">
    <property type="entry name" value="CARKD"/>
</dbReference>
<dbReference type="CDD" id="cd01171">
    <property type="entry name" value="YXKO-related"/>
    <property type="match status" value="1"/>
</dbReference>
<sequence length="315" mass="34139">MSVFLNTFLPDTDPLSKLQVVDRGLNKQSTEASASPYKLIEEEDIRGLVKRRLPFSHKGTYGHALIIAGEIRTMGAAMLSAKGCLYGGAGLTTLSIPESGLTALNSTLPEVMFLERKQLIKMKSLKKYNAVAIGPGIGKLLDGMAVLEGLFALKRPIIADADALGLLAEHQDLLYHLPKDSILTPHVKEFDGLFGKHKNWWERLQTARTEAKKLGAVIVLKNQFTFIIDQQGDVMINQTGNPAMAQGGMGDVLTGLTAAYVAQGYSAKAAAILACFFHGKAGDELAAHHINVTASEVAREIPKAVKRFIDFKPED</sequence>
<evidence type="ECO:0000256" key="1">
    <source>
        <dbReference type="ARBA" id="ARBA00022741"/>
    </source>
</evidence>
<dbReference type="Gene3D" id="3.40.1190.20">
    <property type="match status" value="1"/>
</dbReference>
<evidence type="ECO:0000313" key="8">
    <source>
        <dbReference type="EMBL" id="SDO14222.1"/>
    </source>
</evidence>
<comment type="cofactor">
    <cofactor evidence="6">
        <name>Mg(2+)</name>
        <dbReference type="ChEBI" id="CHEBI:18420"/>
    </cofactor>
</comment>
<dbReference type="PANTHER" id="PTHR12592">
    <property type="entry name" value="ATP-DEPENDENT (S)-NAD(P)H-HYDRATE DEHYDRATASE FAMILY MEMBER"/>
    <property type="match status" value="1"/>
</dbReference>
<dbReference type="GO" id="GO:0052856">
    <property type="term" value="F:NAD(P)HX epimerase activity"/>
    <property type="evidence" value="ECO:0007669"/>
    <property type="project" value="TreeGrafter"/>
</dbReference>
<feature type="binding site" evidence="6">
    <location>
        <position position="250"/>
    </location>
    <ligand>
        <name>AMP</name>
        <dbReference type="ChEBI" id="CHEBI:456215"/>
    </ligand>
</feature>
<dbReference type="PANTHER" id="PTHR12592:SF0">
    <property type="entry name" value="ATP-DEPENDENT (S)-NAD(P)H-HYDRATE DEHYDRATASE"/>
    <property type="match status" value="1"/>
</dbReference>
<dbReference type="GO" id="GO:0046496">
    <property type="term" value="P:nicotinamide nucleotide metabolic process"/>
    <property type="evidence" value="ECO:0007669"/>
    <property type="project" value="UniProtKB-UniRule"/>
</dbReference>
<dbReference type="Pfam" id="PF01256">
    <property type="entry name" value="Carb_kinase"/>
    <property type="match status" value="1"/>
</dbReference>
<dbReference type="STRING" id="430522.BFS30_12270"/>
<accession>A0A1H0H515</accession>
<comment type="catalytic activity">
    <reaction evidence="6">
        <text>(6S)-NADHX + ADP = AMP + phosphate + NADH + H(+)</text>
        <dbReference type="Rhea" id="RHEA:32223"/>
        <dbReference type="ChEBI" id="CHEBI:15378"/>
        <dbReference type="ChEBI" id="CHEBI:43474"/>
        <dbReference type="ChEBI" id="CHEBI:57945"/>
        <dbReference type="ChEBI" id="CHEBI:64074"/>
        <dbReference type="ChEBI" id="CHEBI:456215"/>
        <dbReference type="ChEBI" id="CHEBI:456216"/>
        <dbReference type="EC" id="4.2.1.136"/>
    </reaction>
</comment>
<reference evidence="9" key="1">
    <citation type="submission" date="2016-10" db="EMBL/GenBank/DDBJ databases">
        <authorList>
            <person name="Varghese N."/>
            <person name="Submissions S."/>
        </authorList>
    </citation>
    <scope>NUCLEOTIDE SEQUENCE [LARGE SCALE GENOMIC DNA]</scope>
    <source>
        <strain evidence="9">DSM 19110</strain>
    </source>
</reference>
<keyword evidence="9" id="KW-1185">Reference proteome</keyword>
<feature type="binding site" evidence="6">
    <location>
        <position position="186"/>
    </location>
    <ligand>
        <name>(6S)-NADPHX</name>
        <dbReference type="ChEBI" id="CHEBI:64076"/>
    </ligand>
</feature>
<evidence type="ECO:0000256" key="2">
    <source>
        <dbReference type="ARBA" id="ARBA00022840"/>
    </source>
</evidence>
<dbReference type="SUPFAM" id="SSF53613">
    <property type="entry name" value="Ribokinase-like"/>
    <property type="match status" value="1"/>
</dbReference>
<dbReference type="InterPro" id="IPR029056">
    <property type="entry name" value="Ribokinase-like"/>
</dbReference>
<keyword evidence="4 6" id="KW-0520">NAD</keyword>
<proteinExistence type="inferred from homology"/>
<evidence type="ECO:0000256" key="4">
    <source>
        <dbReference type="ARBA" id="ARBA00023027"/>
    </source>
</evidence>
<name>A0A1H0H515_9SPHI</name>
<comment type="function">
    <text evidence="6">Catalyzes the dehydration of the S-form of NAD(P)HX at the expense of ADP, which is converted to AMP. Together with NAD(P)HX epimerase, which catalyzes the epimerization of the S- and R-forms, the enzyme allows the repair of both epimers of NAD(P)HX, a damaged form of NAD(P)H that is a result of enzymatic or heat-dependent hydration.</text>
</comment>
<feature type="binding site" evidence="6">
    <location>
        <position position="251"/>
    </location>
    <ligand>
        <name>(6S)-NADPHX</name>
        <dbReference type="ChEBI" id="CHEBI:64076"/>
    </ligand>
</feature>
<feature type="binding site" evidence="6">
    <location>
        <position position="136"/>
    </location>
    <ligand>
        <name>(6S)-NADPHX</name>
        <dbReference type="ChEBI" id="CHEBI:64076"/>
    </ligand>
</feature>
<dbReference type="EMBL" id="FNGY01000012">
    <property type="protein sequence ID" value="SDO14222.1"/>
    <property type="molecule type" value="Genomic_DNA"/>
</dbReference>
<evidence type="ECO:0000256" key="3">
    <source>
        <dbReference type="ARBA" id="ARBA00022857"/>
    </source>
</evidence>
<keyword evidence="1 6" id="KW-0547">Nucleotide-binding</keyword>
<evidence type="ECO:0000256" key="6">
    <source>
        <dbReference type="HAMAP-Rule" id="MF_01965"/>
    </source>
</evidence>
<keyword evidence="5 6" id="KW-0456">Lyase</keyword>
<dbReference type="GO" id="GO:0005524">
    <property type="term" value="F:ATP binding"/>
    <property type="evidence" value="ECO:0007669"/>
    <property type="project" value="UniProtKB-KW"/>
</dbReference>
<keyword evidence="2 6" id="KW-0067">ATP-binding</keyword>
<dbReference type="GO" id="GO:0052855">
    <property type="term" value="F:ADP-dependent NAD(P)H-hydrate dehydratase activity"/>
    <property type="evidence" value="ECO:0007669"/>
    <property type="project" value="UniProtKB-UniRule"/>
</dbReference>
<keyword evidence="3 6" id="KW-0521">NADP</keyword>
<comment type="similarity">
    <text evidence="6">Belongs to the NnrD/CARKD family.</text>
</comment>
<dbReference type="Proteomes" id="UP000183200">
    <property type="component" value="Unassembled WGS sequence"/>
</dbReference>
<dbReference type="RefSeq" id="WP_074612041.1">
    <property type="nucleotide sequence ID" value="NZ_FNGY01000012.1"/>
</dbReference>